<dbReference type="RefSeq" id="WP_104231332.1">
    <property type="nucleotide sequence ID" value="NZ_PSNW01000009.1"/>
</dbReference>
<dbReference type="OrthoDB" id="9800421at2"/>
<reference evidence="1 2" key="1">
    <citation type="submission" date="2018-02" db="EMBL/GenBank/DDBJ databases">
        <title>Genome sequencing of Solimonas sp. HR-BB.</title>
        <authorList>
            <person name="Lee Y."/>
            <person name="Jeon C.O."/>
        </authorList>
    </citation>
    <scope>NUCLEOTIDE SEQUENCE [LARGE SCALE GENOMIC DNA]</scope>
    <source>
        <strain evidence="1 2">HR-BB</strain>
    </source>
</reference>
<comment type="caution">
    <text evidence="1">The sequence shown here is derived from an EMBL/GenBank/DDBJ whole genome shotgun (WGS) entry which is preliminary data.</text>
</comment>
<dbReference type="Pfam" id="PF06073">
    <property type="entry name" value="DUF934"/>
    <property type="match status" value="1"/>
</dbReference>
<protein>
    <submittedName>
        <fullName evidence="1">Oxidoreductase</fullName>
    </submittedName>
</protein>
<name>A0A2S5TDH0_9GAMM</name>
<dbReference type="InterPro" id="IPR008318">
    <property type="entry name" value="UCP030820"/>
</dbReference>
<keyword evidence="2" id="KW-1185">Reference proteome</keyword>
<organism evidence="1 2">
    <name type="scientific">Solimonas fluminis</name>
    <dbReference type="NCBI Taxonomy" id="2086571"/>
    <lineage>
        <taxon>Bacteria</taxon>
        <taxon>Pseudomonadati</taxon>
        <taxon>Pseudomonadota</taxon>
        <taxon>Gammaproteobacteria</taxon>
        <taxon>Nevskiales</taxon>
        <taxon>Nevskiaceae</taxon>
        <taxon>Solimonas</taxon>
    </lineage>
</organism>
<dbReference type="EMBL" id="PSNW01000009">
    <property type="protein sequence ID" value="PPE72888.1"/>
    <property type="molecule type" value="Genomic_DNA"/>
</dbReference>
<sequence length="166" mass="18254">MSLNLIRDRQLVAHDYPLLADDAALPASGTLTVTLARWRQDGEALRAPGLAVGVRIPNTVDVADVWAEVSDRPMINLEFPGFADGRAYSQARVLRDRYGYRGEIRASGGAVVRDQLHGMARCGINAFELRPDQDPQVCLGAFEDFGLAYQPAADHVTPVLRLRGRR</sequence>
<accession>A0A2S5TDH0</accession>
<dbReference type="AlphaFoldDB" id="A0A2S5TDH0"/>
<dbReference type="Proteomes" id="UP000238220">
    <property type="component" value="Unassembled WGS sequence"/>
</dbReference>
<evidence type="ECO:0000313" key="1">
    <source>
        <dbReference type="EMBL" id="PPE72888.1"/>
    </source>
</evidence>
<evidence type="ECO:0000313" key="2">
    <source>
        <dbReference type="Proteomes" id="UP000238220"/>
    </source>
</evidence>
<gene>
    <name evidence="1" type="ORF">C3942_15800</name>
</gene>
<dbReference type="PIRSF" id="PIRSF030820">
    <property type="entry name" value="UCP030820"/>
    <property type="match status" value="1"/>
</dbReference>
<proteinExistence type="predicted"/>